<dbReference type="InterPro" id="IPR002877">
    <property type="entry name" value="RNA_MeTrfase_FtsJ_dom"/>
</dbReference>
<dbReference type="InterPro" id="IPR050082">
    <property type="entry name" value="RNA_methyltr_RlmE"/>
</dbReference>
<evidence type="ECO:0000256" key="1">
    <source>
        <dbReference type="ARBA" id="ARBA00009258"/>
    </source>
</evidence>
<evidence type="ECO:0000256" key="5">
    <source>
        <dbReference type="ARBA" id="ARBA00022691"/>
    </source>
</evidence>
<proteinExistence type="inferred from homology"/>
<dbReference type="Proteomes" id="UP001217089">
    <property type="component" value="Unassembled WGS sequence"/>
</dbReference>
<dbReference type="SUPFAM" id="SSF53335">
    <property type="entry name" value="S-adenosyl-L-methionine-dependent methyltransferases"/>
    <property type="match status" value="1"/>
</dbReference>
<dbReference type="EMBL" id="JARBDR010000214">
    <property type="protein sequence ID" value="KAJ8318190.1"/>
    <property type="molecule type" value="Genomic_DNA"/>
</dbReference>
<keyword evidence="3" id="KW-0489">Methyltransferase</keyword>
<protein>
    <recommendedName>
        <fullName evidence="6">rRNA methyltransferase 2, mitochondrial</fullName>
    </recommendedName>
</protein>
<dbReference type="PIRSF" id="PIRSF005461">
    <property type="entry name" value="23S_rRNA_mtase"/>
    <property type="match status" value="1"/>
</dbReference>
<comment type="caution">
    <text evidence="8">The sequence shown here is derived from an EMBL/GenBank/DDBJ whole genome shotgun (WGS) entry which is preliminary data.</text>
</comment>
<dbReference type="PANTHER" id="PTHR10920:SF18">
    <property type="entry name" value="RRNA METHYLTRANSFERASE 2, MITOCHONDRIAL"/>
    <property type="match status" value="1"/>
</dbReference>
<dbReference type="PANTHER" id="PTHR10920">
    <property type="entry name" value="RIBOSOMAL RNA METHYLTRANSFERASE"/>
    <property type="match status" value="1"/>
</dbReference>
<evidence type="ECO:0000256" key="3">
    <source>
        <dbReference type="ARBA" id="ARBA00022603"/>
    </source>
</evidence>
<keyword evidence="4" id="KW-0808">Transferase</keyword>
<dbReference type="Pfam" id="PF01728">
    <property type="entry name" value="FtsJ"/>
    <property type="match status" value="1"/>
</dbReference>
<dbReference type="InterPro" id="IPR015507">
    <property type="entry name" value="rRNA-MeTfrase_E"/>
</dbReference>
<evidence type="ECO:0000313" key="9">
    <source>
        <dbReference type="Proteomes" id="UP001217089"/>
    </source>
</evidence>
<reference evidence="8 9" key="1">
    <citation type="submission" date="2022-12" db="EMBL/GenBank/DDBJ databases">
        <title>Chromosome-level genome of Tegillarca granosa.</title>
        <authorList>
            <person name="Kim J."/>
        </authorList>
    </citation>
    <scope>NUCLEOTIDE SEQUENCE [LARGE SCALE GENOMIC DNA]</scope>
    <source>
        <strain evidence="8">Teg-2019</strain>
        <tissue evidence="8">Adductor muscle</tissue>
    </source>
</reference>
<dbReference type="HAMAP" id="MF_01547">
    <property type="entry name" value="RNA_methyltr_E"/>
    <property type="match status" value="1"/>
</dbReference>
<evidence type="ECO:0000259" key="7">
    <source>
        <dbReference type="Pfam" id="PF01728"/>
    </source>
</evidence>
<keyword evidence="9" id="KW-1185">Reference proteome</keyword>
<evidence type="ECO:0000256" key="4">
    <source>
        <dbReference type="ARBA" id="ARBA00022679"/>
    </source>
</evidence>
<sequence length="251" mass="28092">MALKINKRVLLLLPDLLHSKGIKTSPCACKNKPLNIKGKKVSSQQWILRQINDPYVLKTKQENWRCRSAFKLIEIDDKYNILKPGFVVIDCGAAPGSWSQVAVQRVNADKSDSEKPTGTVISIDINPIMPIVGATIIPSCDFTAVETQKKILEKLGQRKADIVISDMAPSASGTKHLDNEIIINLCISALRFSTLVLHEGGNMLCKLWMGAEQDKLKRAMEIFFRTVKMVKPESSRSDSKEIFMLGRHFKN</sequence>
<feature type="domain" description="Ribosomal RNA methyltransferase FtsJ" evidence="7">
    <location>
        <begin position="64"/>
        <end position="249"/>
    </location>
</feature>
<dbReference type="Gene3D" id="3.40.50.150">
    <property type="entry name" value="Vaccinia Virus protein VP39"/>
    <property type="match status" value="1"/>
</dbReference>
<organism evidence="8 9">
    <name type="scientific">Tegillarca granosa</name>
    <name type="common">Malaysian cockle</name>
    <name type="synonym">Anadara granosa</name>
    <dbReference type="NCBI Taxonomy" id="220873"/>
    <lineage>
        <taxon>Eukaryota</taxon>
        <taxon>Metazoa</taxon>
        <taxon>Spiralia</taxon>
        <taxon>Lophotrochozoa</taxon>
        <taxon>Mollusca</taxon>
        <taxon>Bivalvia</taxon>
        <taxon>Autobranchia</taxon>
        <taxon>Pteriomorphia</taxon>
        <taxon>Arcoida</taxon>
        <taxon>Arcoidea</taxon>
        <taxon>Arcidae</taxon>
        <taxon>Tegillarca</taxon>
    </lineage>
</organism>
<keyword evidence="5" id="KW-0949">S-adenosyl-L-methionine</keyword>
<name>A0ABQ9FPM4_TEGGR</name>
<dbReference type="InterPro" id="IPR029063">
    <property type="entry name" value="SAM-dependent_MTases_sf"/>
</dbReference>
<evidence type="ECO:0000256" key="6">
    <source>
        <dbReference type="ARBA" id="ARBA00041184"/>
    </source>
</evidence>
<evidence type="ECO:0000313" key="8">
    <source>
        <dbReference type="EMBL" id="KAJ8318190.1"/>
    </source>
</evidence>
<comment type="similarity">
    <text evidence="1">Belongs to the class I-like SAM-binding methyltransferase superfamily. RNA methyltransferase RlmE family.</text>
</comment>
<evidence type="ECO:0000256" key="2">
    <source>
        <dbReference type="ARBA" id="ARBA00022552"/>
    </source>
</evidence>
<accession>A0ABQ9FPM4</accession>
<keyword evidence="2" id="KW-0698">rRNA processing</keyword>
<gene>
    <name evidence="8" type="ORF">KUTeg_003281</name>
</gene>